<accession>F6A8L7</accession>
<proteinExistence type="predicted"/>
<evidence type="ECO:0000313" key="2">
    <source>
        <dbReference type="Proteomes" id="UP000000686"/>
    </source>
</evidence>
<dbReference type="AlphaFoldDB" id="F6A8L7"/>
<reference evidence="1 2" key="1">
    <citation type="submission" date="2011-04" db="EMBL/GenBank/DDBJ databases">
        <title>Complete sequence of Pseudomonas fulva 12-X.</title>
        <authorList>
            <consortium name="US DOE Joint Genome Institute"/>
            <person name="Lucas S."/>
            <person name="Han J."/>
            <person name="Lapidus A."/>
            <person name="Cheng J.-F."/>
            <person name="Goodwin L."/>
            <person name="Pitluck S."/>
            <person name="Peters L."/>
            <person name="Mikhailova N."/>
            <person name="Pagani I."/>
            <person name="Davenport K."/>
            <person name="Han C."/>
            <person name="Tapia R."/>
            <person name="Land M."/>
            <person name="Hauser L."/>
            <person name="Kyrpides N."/>
            <person name="Ivanova N."/>
            <person name="Pagani I."/>
            <person name="Lcollab F.I."/>
            <person name="Woyke T."/>
        </authorList>
    </citation>
    <scope>NUCLEOTIDE SEQUENCE [LARGE SCALE GENOMIC DNA]</scope>
    <source>
        <strain evidence="2">12-X</strain>
    </source>
</reference>
<protein>
    <submittedName>
        <fullName evidence="1">Uncharacterized protein</fullName>
    </submittedName>
</protein>
<dbReference type="HOGENOM" id="CLU_3383332_0_0_6"/>
<organism evidence="1 2">
    <name type="scientific">Pseudomonas fulva (strain 12-X)</name>
    <dbReference type="NCBI Taxonomy" id="743720"/>
    <lineage>
        <taxon>Bacteria</taxon>
        <taxon>Pseudomonadati</taxon>
        <taxon>Pseudomonadota</taxon>
        <taxon>Gammaproteobacteria</taxon>
        <taxon>Pseudomonadales</taxon>
        <taxon>Pseudomonadaceae</taxon>
        <taxon>Pseudomonas</taxon>
    </lineage>
</organism>
<dbReference type="KEGG" id="pfv:Psefu_4220"/>
<dbReference type="EMBL" id="CP002727">
    <property type="protein sequence ID" value="AEF24172.1"/>
    <property type="molecule type" value="Genomic_DNA"/>
</dbReference>
<keyword evidence="2" id="KW-1185">Reference proteome</keyword>
<sequence length="33" mass="3532">MPAKDLGHGPFSLPVLRAKIAMVDKKSVSNLPN</sequence>
<name>F6A8L7_PSEF1</name>
<dbReference type="STRING" id="743720.Psefu_4220"/>
<dbReference type="Proteomes" id="UP000000686">
    <property type="component" value="Chromosome"/>
</dbReference>
<evidence type="ECO:0000313" key="1">
    <source>
        <dbReference type="EMBL" id="AEF24172.1"/>
    </source>
</evidence>
<gene>
    <name evidence="1" type="ordered locus">Psefu_4220</name>
</gene>